<reference evidence="2 3" key="1">
    <citation type="journal article" date="2014" name="Agronomy (Basel)">
        <title>A Draft Genome Sequence for Ensete ventricosum, the Drought-Tolerant Tree Against Hunger.</title>
        <authorList>
            <person name="Harrison J."/>
            <person name="Moore K.A."/>
            <person name="Paszkiewicz K."/>
            <person name="Jones T."/>
            <person name="Grant M."/>
            <person name="Ambacheew D."/>
            <person name="Muzemil S."/>
            <person name="Studholme D.J."/>
        </authorList>
    </citation>
    <scope>NUCLEOTIDE SEQUENCE [LARGE SCALE GENOMIC DNA]</scope>
</reference>
<feature type="compositionally biased region" description="Basic and acidic residues" evidence="1">
    <location>
        <begin position="105"/>
        <end position="118"/>
    </location>
</feature>
<organism evidence="2 3">
    <name type="scientific">Ensete ventricosum</name>
    <name type="common">Abyssinian banana</name>
    <name type="synonym">Musa ensete</name>
    <dbReference type="NCBI Taxonomy" id="4639"/>
    <lineage>
        <taxon>Eukaryota</taxon>
        <taxon>Viridiplantae</taxon>
        <taxon>Streptophyta</taxon>
        <taxon>Embryophyta</taxon>
        <taxon>Tracheophyta</taxon>
        <taxon>Spermatophyta</taxon>
        <taxon>Magnoliopsida</taxon>
        <taxon>Liliopsida</taxon>
        <taxon>Zingiberales</taxon>
        <taxon>Musaceae</taxon>
        <taxon>Ensete</taxon>
    </lineage>
</organism>
<sequence>MGKEGDSGFVSTGGGVSNHDNVAGRGRRGQHRGDVGEGDLGGRGGKGSGGKQGQQLLYRVMAQLGAAAVTRGETTVRASSNGGDSLCGPQGEMGKTVRGPTVGNGDRRWGREEDDKGSYVKMDVGKRGMAVKRGDQGCGRE</sequence>
<feature type="region of interest" description="Disordered" evidence="1">
    <location>
        <begin position="1"/>
        <end position="54"/>
    </location>
</feature>
<protein>
    <submittedName>
        <fullName evidence="2">Uncharacterized protein</fullName>
    </submittedName>
</protein>
<proteinExistence type="predicted"/>
<accession>A0A426XAP1</accession>
<feature type="compositionally biased region" description="Polar residues" evidence="1">
    <location>
        <begin position="74"/>
        <end position="83"/>
    </location>
</feature>
<dbReference type="AlphaFoldDB" id="A0A426XAP1"/>
<evidence type="ECO:0000256" key="1">
    <source>
        <dbReference type="SAM" id="MobiDB-lite"/>
    </source>
</evidence>
<feature type="region of interest" description="Disordered" evidence="1">
    <location>
        <begin position="74"/>
        <end position="118"/>
    </location>
</feature>
<name>A0A426XAP1_ENSVE</name>
<evidence type="ECO:0000313" key="3">
    <source>
        <dbReference type="Proteomes" id="UP000287651"/>
    </source>
</evidence>
<feature type="compositionally biased region" description="Gly residues" evidence="1">
    <location>
        <begin position="38"/>
        <end position="52"/>
    </location>
</feature>
<comment type="caution">
    <text evidence="2">The sequence shown here is derived from an EMBL/GenBank/DDBJ whole genome shotgun (WGS) entry which is preliminary data.</text>
</comment>
<dbReference type="EMBL" id="AMZH03023435">
    <property type="protein sequence ID" value="RRT36556.1"/>
    <property type="molecule type" value="Genomic_DNA"/>
</dbReference>
<gene>
    <name evidence="2" type="ORF">B296_00053665</name>
</gene>
<dbReference type="Proteomes" id="UP000287651">
    <property type="component" value="Unassembled WGS sequence"/>
</dbReference>
<evidence type="ECO:0000313" key="2">
    <source>
        <dbReference type="EMBL" id="RRT36556.1"/>
    </source>
</evidence>